<organism evidence="1 2">
    <name type="scientific">Pricia antarctica</name>
    <dbReference type="NCBI Taxonomy" id="641691"/>
    <lineage>
        <taxon>Bacteria</taxon>
        <taxon>Pseudomonadati</taxon>
        <taxon>Bacteroidota</taxon>
        <taxon>Flavobacteriia</taxon>
        <taxon>Flavobacteriales</taxon>
        <taxon>Flavobacteriaceae</taxon>
        <taxon>Pricia</taxon>
    </lineage>
</organism>
<dbReference type="InterPro" id="IPR036907">
    <property type="entry name" value="5'-Nucleotdase_C_sf"/>
</dbReference>
<dbReference type="EMBL" id="FNAO01000003">
    <property type="protein sequence ID" value="SDE12740.1"/>
    <property type="molecule type" value="Genomic_DNA"/>
</dbReference>
<dbReference type="AlphaFoldDB" id="A0A1G7AD87"/>
<dbReference type="RefSeq" id="WP_245726465.1">
    <property type="nucleotide sequence ID" value="NZ_FNAO01000003.1"/>
</dbReference>
<dbReference type="SUPFAM" id="SSF55816">
    <property type="entry name" value="5'-nucleotidase (syn. UDP-sugar hydrolase), C-terminal domain"/>
    <property type="match status" value="1"/>
</dbReference>
<sequence>MHGYLAPHPELFYEATGEVVETVGDICLIAHKHNRIYKAVEVNGARIVQCGFHSAFVGKFTIVYEDREIKGYVKRMLGLQVNMRIENPTGHRIQEIYYKGSHLDFGKTYNVGFVTTQGVAAKYGRNRKKT</sequence>
<dbReference type="GO" id="GO:0009166">
    <property type="term" value="P:nucleotide catabolic process"/>
    <property type="evidence" value="ECO:0007669"/>
    <property type="project" value="InterPro"/>
</dbReference>
<dbReference type="STRING" id="641691.SAMN05421636_103331"/>
<keyword evidence="2" id="KW-1185">Reference proteome</keyword>
<name>A0A1G7AD87_9FLAO</name>
<proteinExistence type="predicted"/>
<evidence type="ECO:0000313" key="1">
    <source>
        <dbReference type="EMBL" id="SDE12740.1"/>
    </source>
</evidence>
<dbReference type="GO" id="GO:0016787">
    <property type="term" value="F:hydrolase activity"/>
    <property type="evidence" value="ECO:0007669"/>
    <property type="project" value="InterPro"/>
</dbReference>
<dbReference type="Gene3D" id="3.90.780.10">
    <property type="entry name" value="5'-Nucleotidase, C-terminal domain"/>
    <property type="match status" value="1"/>
</dbReference>
<reference evidence="1 2" key="1">
    <citation type="submission" date="2016-10" db="EMBL/GenBank/DDBJ databases">
        <authorList>
            <person name="de Groot N.N."/>
        </authorList>
    </citation>
    <scope>NUCLEOTIDE SEQUENCE [LARGE SCALE GENOMIC DNA]</scope>
    <source>
        <strain evidence="1 2">DSM 23421</strain>
    </source>
</reference>
<evidence type="ECO:0000313" key="2">
    <source>
        <dbReference type="Proteomes" id="UP000199109"/>
    </source>
</evidence>
<dbReference type="Proteomes" id="UP000199109">
    <property type="component" value="Unassembled WGS sequence"/>
</dbReference>
<protein>
    <submittedName>
        <fullName evidence="1">Uncharacterized protein</fullName>
    </submittedName>
</protein>
<accession>A0A1G7AD87</accession>
<gene>
    <name evidence="1" type="ORF">SAMN05421636_103331</name>
</gene>